<comment type="caution">
    <text evidence="2">The sequence shown here is derived from an EMBL/GenBank/DDBJ whole genome shotgun (WGS) entry which is preliminary data.</text>
</comment>
<protein>
    <submittedName>
        <fullName evidence="2">K+-transporting ATPase KdpF subunit</fullName>
    </submittedName>
</protein>
<evidence type="ECO:0000256" key="1">
    <source>
        <dbReference type="SAM" id="Phobius"/>
    </source>
</evidence>
<name>A0A4R3K177_9FIRM</name>
<dbReference type="GO" id="GO:0005886">
    <property type="term" value="C:plasma membrane"/>
    <property type="evidence" value="ECO:0007669"/>
    <property type="project" value="InterPro"/>
</dbReference>
<keyword evidence="1" id="KW-0812">Transmembrane</keyword>
<keyword evidence="1" id="KW-1133">Transmembrane helix</keyword>
<feature type="transmembrane region" description="Helical" evidence="1">
    <location>
        <begin position="6"/>
        <end position="24"/>
    </location>
</feature>
<dbReference type="Pfam" id="PF09604">
    <property type="entry name" value="Potass_KdpF"/>
    <property type="match status" value="1"/>
</dbReference>
<evidence type="ECO:0000313" key="3">
    <source>
        <dbReference type="Proteomes" id="UP000295726"/>
    </source>
</evidence>
<dbReference type="InterPro" id="IPR011726">
    <property type="entry name" value="KdpF"/>
</dbReference>
<keyword evidence="1" id="KW-0472">Membrane</keyword>
<keyword evidence="3" id="KW-1185">Reference proteome</keyword>
<organism evidence="2 3">
    <name type="scientific">Muricomes intestini</name>
    <dbReference type="NCBI Taxonomy" id="1796634"/>
    <lineage>
        <taxon>Bacteria</taxon>
        <taxon>Bacillati</taxon>
        <taxon>Bacillota</taxon>
        <taxon>Clostridia</taxon>
        <taxon>Lachnospirales</taxon>
        <taxon>Lachnospiraceae</taxon>
        <taxon>Muricomes</taxon>
    </lineage>
</organism>
<accession>A0A4R3K177</accession>
<dbReference type="Proteomes" id="UP000295726">
    <property type="component" value="Unassembled WGS sequence"/>
</dbReference>
<reference evidence="2 3" key="1">
    <citation type="submission" date="2019-03" db="EMBL/GenBank/DDBJ databases">
        <title>Genomic Encyclopedia of Type Strains, Phase IV (KMG-IV): sequencing the most valuable type-strain genomes for metagenomic binning, comparative biology and taxonomic classification.</title>
        <authorList>
            <person name="Goeker M."/>
        </authorList>
    </citation>
    <scope>NUCLEOTIDE SEQUENCE [LARGE SCALE GENOMIC DNA]</scope>
    <source>
        <strain evidence="2 3">DSM 29489</strain>
    </source>
</reference>
<dbReference type="EMBL" id="SLZZ01000035">
    <property type="protein sequence ID" value="TCS74697.1"/>
    <property type="molecule type" value="Genomic_DNA"/>
</dbReference>
<dbReference type="RefSeq" id="WP_132383685.1">
    <property type="nucleotide sequence ID" value="NZ_DAIPCY010000024.1"/>
</dbReference>
<sequence length="29" mass="3292">MSVVLAIIGIIGFALMIYLFYVLFRGEEL</sequence>
<proteinExistence type="predicted"/>
<gene>
    <name evidence="2" type="ORF">EDD59_13511</name>
</gene>
<dbReference type="GO" id="GO:0008556">
    <property type="term" value="F:P-type potassium transmembrane transporter activity"/>
    <property type="evidence" value="ECO:0007669"/>
    <property type="project" value="InterPro"/>
</dbReference>
<evidence type="ECO:0000313" key="2">
    <source>
        <dbReference type="EMBL" id="TCS74697.1"/>
    </source>
</evidence>
<dbReference type="AlphaFoldDB" id="A0A4R3K177"/>